<reference evidence="1 2" key="1">
    <citation type="journal article" date="2012" name="J. Bacteriol.">
        <title>Draft Genome Sequence of Vibrio fischeri SR5, a Strain Isolated from the Light Organ of the Mediterranean Squid Sepiola robusta.</title>
        <authorList>
            <person name="Gyllborg M.C."/>
            <person name="Sahl J.W."/>
            <person name="Cronin D.C.III."/>
            <person name="Rasko D.A."/>
            <person name="Mandel M.J."/>
        </authorList>
    </citation>
    <scope>NUCLEOTIDE SEQUENCE [LARGE SCALE GENOMIC DNA]</scope>
    <source>
        <strain evidence="1 2">SR5</strain>
    </source>
</reference>
<dbReference type="Proteomes" id="UP000004521">
    <property type="component" value="Chromosome I"/>
</dbReference>
<dbReference type="AlphaFoldDB" id="A0AAV3EVT3"/>
<evidence type="ECO:0000313" key="2">
    <source>
        <dbReference type="Proteomes" id="UP000004521"/>
    </source>
</evidence>
<comment type="caution">
    <text evidence="1">The sequence shown here is derived from an EMBL/GenBank/DDBJ whole genome shotgun (WGS) entry which is preliminary data.</text>
</comment>
<proteinExistence type="predicted"/>
<dbReference type="EMBL" id="AHIH01000003">
    <property type="protein sequence ID" value="EHN70876.1"/>
    <property type="molecule type" value="Genomic_DNA"/>
</dbReference>
<evidence type="ECO:0000313" key="1">
    <source>
        <dbReference type="EMBL" id="EHN70876.1"/>
    </source>
</evidence>
<accession>A0AAV3EVT3</accession>
<gene>
    <name evidence="1" type="ORF">VFSR5_0656</name>
</gene>
<protein>
    <submittedName>
        <fullName evidence="1">Uncharacterized protein</fullName>
    </submittedName>
</protein>
<organism evidence="1 2">
    <name type="scientific">Aliivibrio fischeri SR5</name>
    <dbReference type="NCBI Taxonomy" id="1088719"/>
    <lineage>
        <taxon>Bacteria</taxon>
        <taxon>Pseudomonadati</taxon>
        <taxon>Pseudomonadota</taxon>
        <taxon>Gammaproteobacteria</taxon>
        <taxon>Vibrionales</taxon>
        <taxon>Vibrionaceae</taxon>
        <taxon>Aliivibrio</taxon>
    </lineage>
</organism>
<sequence>MVNYCPILRKLRFVTLFFKKNTQTVAFGVTSQKKILYNALAIAEVTSA</sequence>
<name>A0AAV3EVT3_ALIFS</name>